<dbReference type="Gene3D" id="1.10.10.60">
    <property type="entry name" value="Homeodomain-like"/>
    <property type="match status" value="1"/>
</dbReference>
<gene>
    <name evidence="6" type="ORF">CAL25_15140</name>
</gene>
<dbReference type="Pfam" id="PF07883">
    <property type="entry name" value="Cupin_2"/>
    <property type="match status" value="1"/>
</dbReference>
<feature type="region of interest" description="Disordered" evidence="4">
    <location>
        <begin position="263"/>
        <end position="287"/>
    </location>
</feature>
<protein>
    <submittedName>
        <fullName evidence="6">AraC family transcriptional regulator</fullName>
    </submittedName>
</protein>
<keyword evidence="7" id="KW-1185">Reference proteome</keyword>
<accession>A0A261TI65</accession>
<feature type="domain" description="HTH araC/xylS-type" evidence="5">
    <location>
        <begin position="165"/>
        <end position="262"/>
    </location>
</feature>
<name>A0A261TI65_9BORD</name>
<dbReference type="GO" id="GO:0043565">
    <property type="term" value="F:sequence-specific DNA binding"/>
    <property type="evidence" value="ECO:0007669"/>
    <property type="project" value="InterPro"/>
</dbReference>
<dbReference type="CDD" id="cd06124">
    <property type="entry name" value="cupin_NimR-like_N"/>
    <property type="match status" value="1"/>
</dbReference>
<evidence type="ECO:0000313" key="7">
    <source>
        <dbReference type="Proteomes" id="UP000216913"/>
    </source>
</evidence>
<dbReference type="PROSITE" id="PS01124">
    <property type="entry name" value="HTH_ARAC_FAMILY_2"/>
    <property type="match status" value="1"/>
</dbReference>
<dbReference type="InterPro" id="IPR014710">
    <property type="entry name" value="RmlC-like_jellyroll"/>
</dbReference>
<dbReference type="InterPro" id="IPR011051">
    <property type="entry name" value="RmlC_Cupin_sf"/>
</dbReference>
<keyword evidence="2" id="KW-0238">DNA-binding</keyword>
<dbReference type="InterPro" id="IPR009057">
    <property type="entry name" value="Homeodomain-like_sf"/>
</dbReference>
<feature type="compositionally biased region" description="Basic and acidic residues" evidence="4">
    <location>
        <begin position="275"/>
        <end position="287"/>
    </location>
</feature>
<evidence type="ECO:0000256" key="4">
    <source>
        <dbReference type="SAM" id="MobiDB-lite"/>
    </source>
</evidence>
<evidence type="ECO:0000259" key="5">
    <source>
        <dbReference type="PROSITE" id="PS01124"/>
    </source>
</evidence>
<dbReference type="InterPro" id="IPR018062">
    <property type="entry name" value="HTH_AraC-typ_CS"/>
</dbReference>
<reference evidence="6 7" key="1">
    <citation type="submission" date="2017-05" db="EMBL/GenBank/DDBJ databases">
        <title>Complete and WGS of Bordetella genogroups.</title>
        <authorList>
            <person name="Spilker T."/>
            <person name="LiPuma J."/>
        </authorList>
    </citation>
    <scope>NUCLEOTIDE SEQUENCE [LARGE SCALE GENOMIC DNA]</scope>
    <source>
        <strain evidence="6 7">AU10456</strain>
    </source>
</reference>
<evidence type="ECO:0000256" key="3">
    <source>
        <dbReference type="ARBA" id="ARBA00023163"/>
    </source>
</evidence>
<dbReference type="GO" id="GO:0003700">
    <property type="term" value="F:DNA-binding transcription factor activity"/>
    <property type="evidence" value="ECO:0007669"/>
    <property type="project" value="InterPro"/>
</dbReference>
<comment type="caution">
    <text evidence="6">The sequence shown here is derived from an EMBL/GenBank/DDBJ whole genome shotgun (WGS) entry which is preliminary data.</text>
</comment>
<organism evidence="6 7">
    <name type="scientific">Bordetella genomosp. 5</name>
    <dbReference type="NCBI Taxonomy" id="1395608"/>
    <lineage>
        <taxon>Bacteria</taxon>
        <taxon>Pseudomonadati</taxon>
        <taxon>Pseudomonadota</taxon>
        <taxon>Betaproteobacteria</taxon>
        <taxon>Burkholderiales</taxon>
        <taxon>Alcaligenaceae</taxon>
        <taxon>Bordetella</taxon>
    </lineage>
</organism>
<sequence length="287" mass="31331">MNALIPWEAITAPPDVLPPAPITLRVQSIGARNYFAPHTHAWNQVVYAVSGVLMVTADGQSFAISPNQAAWIPAGTVHRVGSFLGAEYRSLWLADHPGGTLSASEVAVFGVSALLKALVVEAAAVQGQTDEDGYFGRLYRLLLDQLRRATPISLVLAWPTSAPLLTLCETLYNHPADSRGPDEWGRELGMSGRTLARKFVAETGLTLSDWRRRLKLFRAIELLESGRDVTGIALELGYSSASSFIFAFRSEMKCSPMAYKRERAPDRAAGPVDDVPPHVDLPRPLKR</sequence>
<dbReference type="EMBL" id="NEVP01000009">
    <property type="protein sequence ID" value="OZI48961.1"/>
    <property type="molecule type" value="Genomic_DNA"/>
</dbReference>
<dbReference type="Gene3D" id="2.60.120.10">
    <property type="entry name" value="Jelly Rolls"/>
    <property type="match status" value="1"/>
</dbReference>
<dbReference type="InterPro" id="IPR013096">
    <property type="entry name" value="Cupin_2"/>
</dbReference>
<dbReference type="AlphaFoldDB" id="A0A261TI65"/>
<dbReference type="Proteomes" id="UP000216913">
    <property type="component" value="Unassembled WGS sequence"/>
</dbReference>
<dbReference type="PANTHER" id="PTHR11019">
    <property type="entry name" value="HTH-TYPE TRANSCRIPTIONAL REGULATOR NIMR"/>
    <property type="match status" value="1"/>
</dbReference>
<dbReference type="PANTHER" id="PTHR11019:SF199">
    <property type="entry name" value="HTH-TYPE TRANSCRIPTIONAL REGULATOR NIMR"/>
    <property type="match status" value="1"/>
</dbReference>
<dbReference type="SUPFAM" id="SSF51182">
    <property type="entry name" value="RmlC-like cupins"/>
    <property type="match status" value="1"/>
</dbReference>
<evidence type="ECO:0000256" key="1">
    <source>
        <dbReference type="ARBA" id="ARBA00023015"/>
    </source>
</evidence>
<dbReference type="OrthoDB" id="2536004at2"/>
<dbReference type="InterPro" id="IPR018060">
    <property type="entry name" value="HTH_AraC"/>
</dbReference>
<evidence type="ECO:0000256" key="2">
    <source>
        <dbReference type="ARBA" id="ARBA00023125"/>
    </source>
</evidence>
<dbReference type="Pfam" id="PF12833">
    <property type="entry name" value="HTH_18"/>
    <property type="match status" value="1"/>
</dbReference>
<proteinExistence type="predicted"/>
<evidence type="ECO:0000313" key="6">
    <source>
        <dbReference type="EMBL" id="OZI48961.1"/>
    </source>
</evidence>
<keyword evidence="1" id="KW-0805">Transcription regulation</keyword>
<dbReference type="SUPFAM" id="SSF46689">
    <property type="entry name" value="Homeodomain-like"/>
    <property type="match status" value="1"/>
</dbReference>
<keyword evidence="3" id="KW-0804">Transcription</keyword>
<dbReference type="SMART" id="SM00342">
    <property type="entry name" value="HTH_ARAC"/>
    <property type="match status" value="1"/>
</dbReference>
<dbReference type="RefSeq" id="WP_094801346.1">
    <property type="nucleotide sequence ID" value="NZ_NEVP01000009.1"/>
</dbReference>
<dbReference type="PROSITE" id="PS00041">
    <property type="entry name" value="HTH_ARAC_FAMILY_1"/>
    <property type="match status" value="1"/>
</dbReference>